<dbReference type="InterPro" id="IPR051060">
    <property type="entry name" value="Carbamoyltrans_HypF-like"/>
</dbReference>
<dbReference type="PANTHER" id="PTHR42959">
    <property type="entry name" value="CARBAMOYLTRANSFERASE"/>
    <property type="match status" value="1"/>
</dbReference>
<protein>
    <submittedName>
        <fullName evidence="3">HypC/HybG/HupF family hydrogenase formation chaperone</fullName>
    </submittedName>
</protein>
<dbReference type="SUPFAM" id="SSF159127">
    <property type="entry name" value="HupF/HypC-like"/>
    <property type="match status" value="1"/>
</dbReference>
<dbReference type="NCBIfam" id="TIGR00074">
    <property type="entry name" value="hypC_hupF"/>
    <property type="match status" value="1"/>
</dbReference>
<dbReference type="Pfam" id="PF22521">
    <property type="entry name" value="HypF_C_2"/>
    <property type="match status" value="1"/>
</dbReference>
<proteinExistence type="inferred from homology"/>
<dbReference type="Gene3D" id="3.30.420.40">
    <property type="match status" value="1"/>
</dbReference>
<dbReference type="GO" id="GO:0008270">
    <property type="term" value="F:zinc ion binding"/>
    <property type="evidence" value="ECO:0007669"/>
    <property type="project" value="TreeGrafter"/>
</dbReference>
<reference evidence="3 4" key="1">
    <citation type="submission" date="2020-10" db="EMBL/GenBank/DDBJ databases">
        <title>Connecting structure to function with the recovery of over 1000 high-quality activated sludge metagenome-assembled genomes encoding full-length rRNA genes using long-read sequencing.</title>
        <authorList>
            <person name="Singleton C.M."/>
            <person name="Petriglieri F."/>
            <person name="Kristensen J.M."/>
            <person name="Kirkegaard R.H."/>
            <person name="Michaelsen T.Y."/>
            <person name="Andersen M.H."/>
            <person name="Karst S.M."/>
            <person name="Dueholm M.S."/>
            <person name="Nielsen P.H."/>
            <person name="Albertsen M."/>
        </authorList>
    </citation>
    <scope>NUCLEOTIDE SEQUENCE [LARGE SCALE GENOMIC DNA]</scope>
    <source>
        <strain evidence="3">Fred_18-Q3-R57-64_BAT3C.720</strain>
    </source>
</reference>
<sequence length="165" mass="17231">MRVDGASFERLGHLVPLALPGGDRAANEPWRMAAAVLHRLGRNSEIAERFAAQQAARAVAQMLAGDIHCPPTTSMGRMFDAAAGLLGIKAVMAYEGQAAMAMVDVAGVGREISLALVDDVAVGDYVIVHVGYALTRLDPEEAGKTLALFAEMGEGSWSAANAAEP</sequence>
<dbReference type="PANTHER" id="PTHR42959:SF1">
    <property type="entry name" value="CARBAMOYLTRANSFERASE HYPF"/>
    <property type="match status" value="1"/>
</dbReference>
<name>A0A935W4F5_9PROT</name>
<feature type="domain" description="Carbamoyltransferase Kae1-like" evidence="2">
    <location>
        <begin position="2"/>
        <end position="106"/>
    </location>
</feature>
<dbReference type="GO" id="GO:0051604">
    <property type="term" value="P:protein maturation"/>
    <property type="evidence" value="ECO:0007669"/>
    <property type="project" value="TreeGrafter"/>
</dbReference>
<dbReference type="InterPro" id="IPR055128">
    <property type="entry name" value="HypF_C_2"/>
</dbReference>
<organism evidence="3 4">
    <name type="scientific">Candidatus Accumulibacter affinis</name>
    <dbReference type="NCBI Taxonomy" id="2954384"/>
    <lineage>
        <taxon>Bacteria</taxon>
        <taxon>Pseudomonadati</taxon>
        <taxon>Pseudomonadota</taxon>
        <taxon>Betaproteobacteria</taxon>
        <taxon>Candidatus Accumulibacter</taxon>
    </lineage>
</organism>
<evidence type="ECO:0000259" key="2">
    <source>
        <dbReference type="Pfam" id="PF22521"/>
    </source>
</evidence>
<dbReference type="GO" id="GO:0016743">
    <property type="term" value="F:carboxyl- or carbamoyltransferase activity"/>
    <property type="evidence" value="ECO:0007669"/>
    <property type="project" value="TreeGrafter"/>
</dbReference>
<evidence type="ECO:0000256" key="1">
    <source>
        <dbReference type="ARBA" id="ARBA00006018"/>
    </source>
</evidence>
<accession>A0A935W4F5</accession>
<dbReference type="AlphaFoldDB" id="A0A935W4F5"/>
<gene>
    <name evidence="3" type="primary">hypC</name>
    <name evidence="3" type="ORF">IPK02_08935</name>
</gene>
<comment type="similarity">
    <text evidence="1">Belongs to the HupF/HypC family.</text>
</comment>
<dbReference type="Proteomes" id="UP000706151">
    <property type="component" value="Unassembled WGS sequence"/>
</dbReference>
<comment type="caution">
    <text evidence="3">The sequence shown here is derived from an EMBL/GenBank/DDBJ whole genome shotgun (WGS) entry which is preliminary data.</text>
</comment>
<evidence type="ECO:0000313" key="3">
    <source>
        <dbReference type="EMBL" id="MBK7954059.1"/>
    </source>
</evidence>
<dbReference type="EMBL" id="JADJOT010000008">
    <property type="protein sequence ID" value="MBK7954059.1"/>
    <property type="molecule type" value="Genomic_DNA"/>
</dbReference>
<evidence type="ECO:0000313" key="4">
    <source>
        <dbReference type="Proteomes" id="UP000706151"/>
    </source>
</evidence>
<dbReference type="PRINTS" id="PR00445">
    <property type="entry name" value="HUPFHYPC"/>
</dbReference>
<dbReference type="InterPro" id="IPR001109">
    <property type="entry name" value="Hydrogenase_HupF/HypC"/>
</dbReference>